<name>A7J851_PBCVF</name>
<accession>A7J851</accession>
<evidence type="ECO:0000313" key="1">
    <source>
        <dbReference type="EMBL" id="ABT15982.1"/>
    </source>
</evidence>
<proteinExistence type="predicted"/>
<dbReference type="RefSeq" id="YP_001426329.1">
    <property type="nucleotide sequence ID" value="NC_008603.1"/>
</dbReference>
<sequence>MTWPTNCVIIELRRKMSALSSILVPKASKYPKETDAARVALDTTMVLRPLKSCISSREIMLMLSTSFPSMEIIVGRVILSTNMSAENRLRSL</sequence>
<dbReference type="Proteomes" id="UP000204095">
    <property type="component" value="Segment"/>
</dbReference>
<gene>
    <name evidence="1" type="primary">n697L</name>
    <name evidence="1" type="ORF">FR483_n697L</name>
</gene>
<dbReference type="EMBL" id="DQ890022">
    <property type="protein sequence ID" value="ABT15982.1"/>
    <property type="molecule type" value="Genomic_DNA"/>
</dbReference>
<organismHost>
    <name type="scientific">Paramecium bursaria</name>
    <dbReference type="NCBI Taxonomy" id="74790"/>
</organismHost>
<reference evidence="1 2" key="1">
    <citation type="journal article" date="2007" name="Virology">
        <title>Sequence and annotation of the 314-kb MT325 and the 321-kb FR483 viruses that infect Chlorella Pbi.</title>
        <authorList>
            <person name="Fitzgerald L.A."/>
            <person name="Graves M.V."/>
            <person name="Li X."/>
            <person name="Feldblyum T."/>
            <person name="Hartigan J."/>
            <person name="Van Etten J.L."/>
        </authorList>
    </citation>
    <scope>NUCLEOTIDE SEQUENCE [LARGE SCALE GENOMIC DNA]</scope>
    <source>
        <strain evidence="1 2">FR483</strain>
    </source>
</reference>
<dbReference type="GeneID" id="5469687"/>
<protein>
    <submittedName>
        <fullName evidence="1">Uncharacterized protein n697L</fullName>
    </submittedName>
</protein>
<dbReference type="KEGG" id="vg:5469687"/>
<evidence type="ECO:0000313" key="2">
    <source>
        <dbReference type="Proteomes" id="UP000204095"/>
    </source>
</evidence>
<organism evidence="1 2">
    <name type="scientific">Paramecium bursaria Chlorella virus FR483</name>
    <name type="common">PBCV-FR483</name>
    <dbReference type="NCBI Taxonomy" id="399781"/>
    <lineage>
        <taxon>Viruses</taxon>
        <taxon>Varidnaviria</taxon>
        <taxon>Bamfordvirae</taxon>
        <taxon>Nucleocytoviricota</taxon>
        <taxon>Megaviricetes</taxon>
        <taxon>Algavirales</taxon>
        <taxon>Phycodnaviridae</taxon>
        <taxon>Chlorovirus</taxon>
        <taxon>Chlorovirus conductrix</taxon>
        <taxon>Paramecium bursaria Chlorella virus A1</taxon>
    </lineage>
</organism>